<keyword evidence="3" id="KW-0805">Transcription regulation</keyword>
<keyword evidence="6" id="KW-0175">Coiled coil</keyword>
<comment type="caution">
    <text evidence="8">The sequence shown here is derived from an EMBL/GenBank/DDBJ whole genome shotgun (WGS) entry which is preliminary data.</text>
</comment>
<reference evidence="8" key="1">
    <citation type="submission" date="2021-04" db="EMBL/GenBank/DDBJ databases">
        <authorList>
            <person name="Tunstrom K."/>
        </authorList>
    </citation>
    <scope>NUCLEOTIDE SEQUENCE</scope>
</reference>
<feature type="coiled-coil region" evidence="6">
    <location>
        <begin position="253"/>
        <end position="287"/>
    </location>
</feature>
<evidence type="ECO:0000313" key="9">
    <source>
        <dbReference type="Proteomes" id="UP000691718"/>
    </source>
</evidence>
<feature type="domain" description="Myb/SANT-like DNA-binding" evidence="7">
    <location>
        <begin position="10"/>
        <end position="82"/>
    </location>
</feature>
<name>A0A8S3WPI7_PARAO</name>
<dbReference type="InterPro" id="IPR028002">
    <property type="entry name" value="Myb_DNA-bind_5"/>
</dbReference>
<evidence type="ECO:0000256" key="5">
    <source>
        <dbReference type="ARBA" id="ARBA00025466"/>
    </source>
</evidence>
<evidence type="ECO:0000256" key="6">
    <source>
        <dbReference type="SAM" id="Coils"/>
    </source>
</evidence>
<proteinExistence type="predicted"/>
<evidence type="ECO:0000313" key="8">
    <source>
        <dbReference type="EMBL" id="CAG4973215.1"/>
    </source>
</evidence>
<keyword evidence="9" id="KW-1185">Reference proteome</keyword>
<comment type="subunit">
    <text evidence="1">Self-associates forming complexes of several hundred monomers.</text>
</comment>
<protein>
    <recommendedName>
        <fullName evidence="2">Regulatory protein zeste</fullName>
    </recommendedName>
</protein>
<dbReference type="Proteomes" id="UP000691718">
    <property type="component" value="Unassembled WGS sequence"/>
</dbReference>
<gene>
    <name evidence="8" type="ORF">PAPOLLO_LOCUS8720</name>
</gene>
<evidence type="ECO:0000256" key="4">
    <source>
        <dbReference type="ARBA" id="ARBA00023163"/>
    </source>
</evidence>
<accession>A0A8S3WPI7</accession>
<sequence>MDSEIVKGKPLTKEETKSLLGLIEGSKIITTKTTNATNSKLKTEEWIRLAERFNATATNCPRTPQQLRLKWENLKKNSRKRSTQISMNQIKTGGGPADYIPPDDILDRVTSLLGSTVSGFTVPFGGDKEMAWFDVCGGADGIVGISGDLEKIGNVTVQTEQIVDTSDTTISTPLSNKKGIETVAADYQVLDLVDKNLITSNKNKRLTFGTPRAEKKKFKPDENRTARNTTIAEYYSAKKQCLDAKLNNINLENDYLKLKNVELKLNNEKLKLETEKLKLELERLRKQ</sequence>
<evidence type="ECO:0000256" key="3">
    <source>
        <dbReference type="ARBA" id="ARBA00023015"/>
    </source>
</evidence>
<evidence type="ECO:0000256" key="1">
    <source>
        <dbReference type="ARBA" id="ARBA00011764"/>
    </source>
</evidence>
<organism evidence="8 9">
    <name type="scientific">Parnassius apollo</name>
    <name type="common">Apollo butterfly</name>
    <name type="synonym">Papilio apollo</name>
    <dbReference type="NCBI Taxonomy" id="110799"/>
    <lineage>
        <taxon>Eukaryota</taxon>
        <taxon>Metazoa</taxon>
        <taxon>Ecdysozoa</taxon>
        <taxon>Arthropoda</taxon>
        <taxon>Hexapoda</taxon>
        <taxon>Insecta</taxon>
        <taxon>Pterygota</taxon>
        <taxon>Neoptera</taxon>
        <taxon>Endopterygota</taxon>
        <taxon>Lepidoptera</taxon>
        <taxon>Glossata</taxon>
        <taxon>Ditrysia</taxon>
        <taxon>Papilionoidea</taxon>
        <taxon>Papilionidae</taxon>
        <taxon>Parnassiinae</taxon>
        <taxon>Parnassini</taxon>
        <taxon>Parnassius</taxon>
        <taxon>Parnassius</taxon>
    </lineage>
</organism>
<evidence type="ECO:0000259" key="7">
    <source>
        <dbReference type="Pfam" id="PF13873"/>
    </source>
</evidence>
<dbReference type="Pfam" id="PF13873">
    <property type="entry name" value="Myb_DNA-bind_5"/>
    <property type="match status" value="1"/>
</dbReference>
<evidence type="ECO:0000256" key="2">
    <source>
        <dbReference type="ARBA" id="ARBA00016807"/>
    </source>
</evidence>
<dbReference type="AlphaFoldDB" id="A0A8S3WPI7"/>
<comment type="function">
    <text evidence="5">Involved in transvection phenomena (= synapsis-dependent gene expression), where the synaptic pairing of chromosomes carrying genes with which zeste interacts influences the expression of these genes. Zeste binds to DNA and stimulates transcription from a nearby promoter.</text>
</comment>
<dbReference type="EMBL" id="CAJQZP010000631">
    <property type="protein sequence ID" value="CAG4973215.1"/>
    <property type="molecule type" value="Genomic_DNA"/>
</dbReference>
<dbReference type="OrthoDB" id="7489964at2759"/>
<keyword evidence="4" id="KW-0804">Transcription</keyword>